<dbReference type="GO" id="GO:0051959">
    <property type="term" value="F:dynein light intermediate chain binding"/>
    <property type="evidence" value="ECO:0007669"/>
    <property type="project" value="InterPro"/>
</dbReference>
<keyword evidence="9" id="KW-0175">Coiled coil</keyword>
<comment type="subcellular location">
    <subcellularLocation>
        <location evidence="1">Cytoplasm</location>
        <location evidence="1">Cytoskeleton</location>
    </subcellularLocation>
</comment>
<proteinExistence type="inferred from homology"/>
<keyword evidence="5" id="KW-0677">Repeat</keyword>
<keyword evidence="11" id="KW-0206">Cytoskeleton</keyword>
<evidence type="ECO:0000313" key="14">
    <source>
        <dbReference type="Proteomes" id="UP000230750"/>
    </source>
</evidence>
<comment type="similarity">
    <text evidence="2">Belongs to the dynein heavy chain family.</text>
</comment>
<dbReference type="Proteomes" id="UP000230750">
    <property type="component" value="Unassembled WGS sequence"/>
</dbReference>
<dbReference type="EMBL" id="MRZV01000787">
    <property type="protein sequence ID" value="PIK44243.1"/>
    <property type="molecule type" value="Genomic_DNA"/>
</dbReference>
<evidence type="ECO:0000256" key="4">
    <source>
        <dbReference type="ARBA" id="ARBA00022701"/>
    </source>
</evidence>
<evidence type="ECO:0000259" key="12">
    <source>
        <dbReference type="Pfam" id="PF08393"/>
    </source>
</evidence>
<dbReference type="InterPro" id="IPR026983">
    <property type="entry name" value="DHC"/>
</dbReference>
<dbReference type="PANTHER" id="PTHR45703">
    <property type="entry name" value="DYNEIN HEAVY CHAIN"/>
    <property type="match status" value="1"/>
</dbReference>
<dbReference type="GO" id="GO:0030286">
    <property type="term" value="C:dynein complex"/>
    <property type="evidence" value="ECO:0007669"/>
    <property type="project" value="UniProtKB-KW"/>
</dbReference>
<name>A0A2G8K8E8_STIJA</name>
<comment type="caution">
    <text evidence="13">The sequence shown here is derived from an EMBL/GenBank/DDBJ whole genome shotgun (WGS) entry which is preliminary data.</text>
</comment>
<evidence type="ECO:0000256" key="11">
    <source>
        <dbReference type="ARBA" id="ARBA00023212"/>
    </source>
</evidence>
<evidence type="ECO:0000313" key="13">
    <source>
        <dbReference type="EMBL" id="PIK44243.1"/>
    </source>
</evidence>
<keyword evidence="7" id="KW-0067">ATP-binding</keyword>
<evidence type="ECO:0000256" key="2">
    <source>
        <dbReference type="ARBA" id="ARBA00008887"/>
    </source>
</evidence>
<organism evidence="13 14">
    <name type="scientific">Stichopus japonicus</name>
    <name type="common">Sea cucumber</name>
    <dbReference type="NCBI Taxonomy" id="307972"/>
    <lineage>
        <taxon>Eukaryota</taxon>
        <taxon>Metazoa</taxon>
        <taxon>Echinodermata</taxon>
        <taxon>Eleutherozoa</taxon>
        <taxon>Echinozoa</taxon>
        <taxon>Holothuroidea</taxon>
        <taxon>Aspidochirotacea</taxon>
        <taxon>Aspidochirotida</taxon>
        <taxon>Stichopodidae</taxon>
        <taxon>Apostichopus</taxon>
    </lineage>
</organism>
<protein>
    <recommendedName>
        <fullName evidence="12">Dynein heavy chain linker domain-containing protein</fullName>
    </recommendedName>
</protein>
<dbReference type="GO" id="GO:0005874">
    <property type="term" value="C:microtubule"/>
    <property type="evidence" value="ECO:0007669"/>
    <property type="project" value="UniProtKB-KW"/>
</dbReference>
<evidence type="ECO:0000256" key="9">
    <source>
        <dbReference type="ARBA" id="ARBA00023054"/>
    </source>
</evidence>
<evidence type="ECO:0000256" key="7">
    <source>
        <dbReference type="ARBA" id="ARBA00022840"/>
    </source>
</evidence>
<keyword evidence="3" id="KW-0963">Cytoplasm</keyword>
<evidence type="ECO:0000256" key="5">
    <source>
        <dbReference type="ARBA" id="ARBA00022737"/>
    </source>
</evidence>
<evidence type="ECO:0000256" key="6">
    <source>
        <dbReference type="ARBA" id="ARBA00022741"/>
    </source>
</evidence>
<dbReference type="PANTHER" id="PTHR45703:SF36">
    <property type="entry name" value="DYNEIN HEAVY CHAIN, CYTOPLASMIC"/>
    <property type="match status" value="1"/>
</dbReference>
<dbReference type="OrthoDB" id="5986589at2759"/>
<evidence type="ECO:0000256" key="10">
    <source>
        <dbReference type="ARBA" id="ARBA00023175"/>
    </source>
</evidence>
<dbReference type="AlphaFoldDB" id="A0A2G8K8E8"/>
<keyword evidence="8" id="KW-0243">Dynein</keyword>
<dbReference type="GO" id="GO:0007018">
    <property type="term" value="P:microtubule-based movement"/>
    <property type="evidence" value="ECO:0007669"/>
    <property type="project" value="InterPro"/>
</dbReference>
<evidence type="ECO:0000256" key="3">
    <source>
        <dbReference type="ARBA" id="ARBA00022490"/>
    </source>
</evidence>
<evidence type="ECO:0000256" key="1">
    <source>
        <dbReference type="ARBA" id="ARBA00004245"/>
    </source>
</evidence>
<accession>A0A2G8K8E8</accession>
<evidence type="ECO:0000256" key="8">
    <source>
        <dbReference type="ARBA" id="ARBA00023017"/>
    </source>
</evidence>
<keyword evidence="4" id="KW-0493">Microtubule</keyword>
<reference evidence="13 14" key="1">
    <citation type="journal article" date="2017" name="PLoS Biol.">
        <title>The sea cucumber genome provides insights into morphological evolution and visceral regeneration.</title>
        <authorList>
            <person name="Zhang X."/>
            <person name="Sun L."/>
            <person name="Yuan J."/>
            <person name="Sun Y."/>
            <person name="Gao Y."/>
            <person name="Zhang L."/>
            <person name="Li S."/>
            <person name="Dai H."/>
            <person name="Hamel J.F."/>
            <person name="Liu C."/>
            <person name="Yu Y."/>
            <person name="Liu S."/>
            <person name="Lin W."/>
            <person name="Guo K."/>
            <person name="Jin S."/>
            <person name="Xu P."/>
            <person name="Storey K.B."/>
            <person name="Huan P."/>
            <person name="Zhang T."/>
            <person name="Zhou Y."/>
            <person name="Zhang J."/>
            <person name="Lin C."/>
            <person name="Li X."/>
            <person name="Xing L."/>
            <person name="Huo D."/>
            <person name="Sun M."/>
            <person name="Wang L."/>
            <person name="Mercier A."/>
            <person name="Li F."/>
            <person name="Yang H."/>
            <person name="Xiang J."/>
        </authorList>
    </citation>
    <scope>NUCLEOTIDE SEQUENCE [LARGE SCALE GENOMIC DNA]</scope>
    <source>
        <strain evidence="13">Shaxun</strain>
        <tissue evidence="13">Muscle</tissue>
    </source>
</reference>
<dbReference type="FunFam" id="1.10.287.2620:FF:000001">
    <property type="entry name" value="Cytoplasmic dynein heavy chain 1"/>
    <property type="match status" value="1"/>
</dbReference>
<dbReference type="Pfam" id="PF08393">
    <property type="entry name" value="DHC_N2"/>
    <property type="match status" value="1"/>
</dbReference>
<feature type="non-terminal residue" evidence="13">
    <location>
        <position position="1"/>
    </location>
</feature>
<feature type="domain" description="Dynein heavy chain linker" evidence="12">
    <location>
        <begin position="34"/>
        <end position="195"/>
    </location>
</feature>
<dbReference type="GO" id="GO:0005524">
    <property type="term" value="F:ATP binding"/>
    <property type="evidence" value="ECO:0007669"/>
    <property type="project" value="UniProtKB-KW"/>
</dbReference>
<dbReference type="Gene3D" id="1.10.287.2620">
    <property type="match status" value="1"/>
</dbReference>
<gene>
    <name evidence="13" type="ORF">BSL78_18886</name>
</gene>
<keyword evidence="6" id="KW-0547">Nucleotide-binding</keyword>
<keyword evidence="10" id="KW-0505">Motor protein</keyword>
<keyword evidence="14" id="KW-1185">Reference proteome</keyword>
<dbReference type="InterPro" id="IPR013602">
    <property type="entry name" value="Dynein_heavy_linker"/>
</dbReference>
<sequence length="207" mass="24602">LFDQFYLAQSEITKCNMYREKMHGKPYDIEELNKMLSLMRVRMELWKYLEASAAAIEDWKLKVFNKFDVQRAIDKITEWQRAAGHLKQYLPQADPVLAFWYKMLADFKQHLPLLLKLSSDALKHRHWRAIFLAIGETYEHNKPYRVMDLLSYDITEKSLPINKICSGAMSEFALEKSLVKLREVWEEKNFKLAKHLIKGQYCHEKGN</sequence>
<dbReference type="STRING" id="307972.A0A2G8K8E8"/>
<dbReference type="GO" id="GO:0045505">
    <property type="term" value="F:dynein intermediate chain binding"/>
    <property type="evidence" value="ECO:0007669"/>
    <property type="project" value="InterPro"/>
</dbReference>